<dbReference type="PANTHER" id="PTHR33960:SF1">
    <property type="entry name" value="SIMILAR TO KIAA0825 PROTEIN"/>
    <property type="match status" value="1"/>
</dbReference>
<dbReference type="PANTHER" id="PTHR33960">
    <property type="entry name" value="SIMILAR TO KIAA0825 PROTEIN"/>
    <property type="match status" value="1"/>
</dbReference>
<sequence length="909" mass="105232">MPKNLYFSKKIQMLDDKINSCLNDISNIFDGIENIDKELNVINTEEIFTEELCDMLQKLVLLLSQSPGVAEFIFPHLGEIQKQNNISLLEATAADDTEKILSAVDNLPDKINMMWERVCYYLEKHSVSFLFESYKPLTSFHNHFNLCLLKNYVINLQHMFTPRLVWEKYRNHRCNYLENYSCLCPVNKSCFGCCLRLCIQFMYEDEFLTYIGCFHPFIVTQSNILEIYIEIINKKFYKLLCSLEECMAKKKDLMEDVNSILHTSHLSYDKYTKTCFSCFMQNRIDSELESALYCIKSNYGTESVWKSVFVGSIIKIIEVILTFEDKINVLFHKKETMYHTHIDELSTLLEGSKLVLATESPEQSPFAKNKKSIKKHLSMMEGEKIVLLWNWRLTIVEKGYLSYLQRSLQNDIENIVKTLIEKEKVVLKHQQWRDLLIPDKTTHFTSESVKTNILLQSTFNTIKTLEKYLPVLHTSCDSFLSFKSSFYHTLESYVINLIQHLKEVAGHTNDTCIIFYEYIAINNAAFLKDRLMSYCDILKGSVCESQNNICHLLTKLTEELVESTFLHLFKYVSCSILFDAESYNFLHSKPFFETSCISKIHSSCCFLLADLVVLTAPICELFKVFKNGFPQARLSVRTKYESVSPWLAWIRRELFSEFCQRQILSNVSVWLAVKTCISWALPNPAAVVQAYTEHNCTLSILLVTQAANSSSEEDSVSLCVPDSARIKLTYSLLMLLICYDNHTHLQDILLPVIEKTNGWQEFDSSTTKKSISERSWWYRGLAKTFQSFFVGVFEEVIPVWLDVSKKCSNPEGLKSFNTLKDSLRNQIVCVCEKDPLNSMQDEFEPSEDVISFVCLRKVLESLHRNIISLPQALKLFLLALDLHISNYVPEIQSVHQSLPLQVKLILNIS</sequence>
<keyword evidence="2" id="KW-1185">Reference proteome</keyword>
<dbReference type="InterPro" id="IPR027993">
    <property type="entry name" value="DUF4495"/>
</dbReference>
<dbReference type="EMBL" id="BMAV01010022">
    <property type="protein sequence ID" value="GFY54797.1"/>
    <property type="molecule type" value="Genomic_DNA"/>
</dbReference>
<evidence type="ECO:0000313" key="2">
    <source>
        <dbReference type="Proteomes" id="UP000886998"/>
    </source>
</evidence>
<name>A0A8X7C5Z0_9ARAC</name>
<dbReference type="Proteomes" id="UP000886998">
    <property type="component" value="Unassembled WGS sequence"/>
</dbReference>
<comment type="caution">
    <text evidence="1">The sequence shown here is derived from an EMBL/GenBank/DDBJ whole genome shotgun (WGS) entry which is preliminary data.</text>
</comment>
<evidence type="ECO:0000313" key="1">
    <source>
        <dbReference type="EMBL" id="GFY54797.1"/>
    </source>
</evidence>
<protein>
    <submittedName>
        <fullName evidence="1">Uncharacterized protein KIAA0825</fullName>
    </submittedName>
</protein>
<gene>
    <name evidence="1" type="primary">KIAA0825</name>
    <name evidence="1" type="ORF">TNIN_67842</name>
</gene>
<accession>A0A8X7C5Z0</accession>
<dbReference type="Pfam" id="PF14906">
    <property type="entry name" value="DUF4495"/>
    <property type="match status" value="1"/>
</dbReference>
<proteinExistence type="predicted"/>
<reference evidence="1" key="1">
    <citation type="submission" date="2020-08" db="EMBL/GenBank/DDBJ databases">
        <title>Multicomponent nature underlies the extraordinary mechanical properties of spider dragline silk.</title>
        <authorList>
            <person name="Kono N."/>
            <person name="Nakamura H."/>
            <person name="Mori M."/>
            <person name="Yoshida Y."/>
            <person name="Ohtoshi R."/>
            <person name="Malay A.D."/>
            <person name="Moran D.A.P."/>
            <person name="Tomita M."/>
            <person name="Numata K."/>
            <person name="Arakawa K."/>
        </authorList>
    </citation>
    <scope>NUCLEOTIDE SEQUENCE</scope>
</reference>
<organism evidence="1 2">
    <name type="scientific">Trichonephila inaurata madagascariensis</name>
    <dbReference type="NCBI Taxonomy" id="2747483"/>
    <lineage>
        <taxon>Eukaryota</taxon>
        <taxon>Metazoa</taxon>
        <taxon>Ecdysozoa</taxon>
        <taxon>Arthropoda</taxon>
        <taxon>Chelicerata</taxon>
        <taxon>Arachnida</taxon>
        <taxon>Araneae</taxon>
        <taxon>Araneomorphae</taxon>
        <taxon>Entelegynae</taxon>
        <taxon>Araneoidea</taxon>
        <taxon>Nephilidae</taxon>
        <taxon>Trichonephila</taxon>
        <taxon>Trichonephila inaurata</taxon>
    </lineage>
</organism>
<dbReference type="AlphaFoldDB" id="A0A8X7C5Z0"/>